<dbReference type="InterPro" id="IPR052021">
    <property type="entry name" value="Type-I_RS_S_subunit"/>
</dbReference>
<dbReference type="InterPro" id="IPR044946">
    <property type="entry name" value="Restrct_endonuc_typeI_TRD_sf"/>
</dbReference>
<evidence type="ECO:0000256" key="2">
    <source>
        <dbReference type="ARBA" id="ARBA00022747"/>
    </source>
</evidence>
<keyword evidence="5" id="KW-0378">Hydrolase</keyword>
<protein>
    <submittedName>
        <fullName evidence="5">Restriction endonuclease subunit S</fullName>
        <ecNumber evidence="5">3.1.21.-</ecNumber>
    </submittedName>
</protein>
<evidence type="ECO:0000256" key="3">
    <source>
        <dbReference type="ARBA" id="ARBA00023125"/>
    </source>
</evidence>
<keyword evidence="5" id="KW-0255">Endonuclease</keyword>
<feature type="domain" description="Type I restriction modification DNA specificity" evidence="4">
    <location>
        <begin position="67"/>
        <end position="188"/>
    </location>
</feature>
<gene>
    <name evidence="5" type="ORF">ACFPIH_14730</name>
</gene>
<evidence type="ECO:0000313" key="6">
    <source>
        <dbReference type="Proteomes" id="UP001595839"/>
    </source>
</evidence>
<name>A0ABV9AQC5_9ACTN</name>
<dbReference type="EC" id="3.1.21.-" evidence="5"/>
<dbReference type="RefSeq" id="WP_381172106.1">
    <property type="nucleotide sequence ID" value="NZ_JBHSFK010000008.1"/>
</dbReference>
<organism evidence="5 6">
    <name type="scientific">Streptomyces vulcanius</name>
    <dbReference type="NCBI Taxonomy" id="1441876"/>
    <lineage>
        <taxon>Bacteria</taxon>
        <taxon>Bacillati</taxon>
        <taxon>Actinomycetota</taxon>
        <taxon>Actinomycetes</taxon>
        <taxon>Kitasatosporales</taxon>
        <taxon>Streptomycetaceae</taxon>
        <taxon>Streptomyces</taxon>
    </lineage>
</organism>
<proteinExistence type="inferred from homology"/>
<keyword evidence="6" id="KW-1185">Reference proteome</keyword>
<evidence type="ECO:0000313" key="5">
    <source>
        <dbReference type="EMBL" id="MFC4500763.1"/>
    </source>
</evidence>
<keyword evidence="3" id="KW-0238">DNA-binding</keyword>
<sequence>MIVAGVPTSWEQSTLANICGRGGGNIQTGPFGSQLHASDYVPIGVPSVMPQDIGDNVIREDSIARITLEDSLRLSRYLLEAGDIVYSRRGDVERRALVRPEQEGWLCGTGCLRIRPGSDIHSAYLSYYLGHPNVRQWIKQHAVGATMPNLNTKILGAVPVVTPPLREQRSIAAVLGALDDKIGVNESIAEAAGELARAQMKALWRSLGVTSLTADGAPAGPNVRRTTLGRLCAENGGGIQTGPFGSQLHASEYVESGTPSVMPQNIGDNVIAEDGIARVTASDARRLSKYSLLVGDIVYSRRGDVKRRALVREYESGWLCGTGCLRVRLSGSPAESLFMSQYLGESEVQDWIVQHSVGATMPNLNTSILAAVPVVQPSSQELEKIGAELAPLDARTTQGMHESRTLAALRDNLLPQLMSGKLRVRDAEKIVEDAV</sequence>
<dbReference type="Gene3D" id="3.90.220.20">
    <property type="entry name" value="DNA methylase specificity domains"/>
    <property type="match status" value="2"/>
</dbReference>
<keyword evidence="2" id="KW-0680">Restriction system</keyword>
<dbReference type="EMBL" id="JBHSFK010000008">
    <property type="protein sequence ID" value="MFC4500763.1"/>
    <property type="molecule type" value="Genomic_DNA"/>
</dbReference>
<comment type="similarity">
    <text evidence="1">Belongs to the type-I restriction system S methylase family.</text>
</comment>
<dbReference type="SUPFAM" id="SSF116734">
    <property type="entry name" value="DNA methylase specificity domain"/>
    <property type="match status" value="2"/>
</dbReference>
<dbReference type="InterPro" id="IPR000055">
    <property type="entry name" value="Restrct_endonuc_typeI_TRD"/>
</dbReference>
<evidence type="ECO:0000256" key="1">
    <source>
        <dbReference type="ARBA" id="ARBA00010923"/>
    </source>
</evidence>
<dbReference type="Proteomes" id="UP001595839">
    <property type="component" value="Unassembled WGS sequence"/>
</dbReference>
<evidence type="ECO:0000259" key="4">
    <source>
        <dbReference type="Pfam" id="PF01420"/>
    </source>
</evidence>
<keyword evidence="5" id="KW-0540">Nuclease</keyword>
<dbReference type="CDD" id="cd16961">
    <property type="entry name" value="RMtype1_S_TRD-CR_like"/>
    <property type="match status" value="1"/>
</dbReference>
<reference evidence="6" key="1">
    <citation type="journal article" date="2019" name="Int. J. Syst. Evol. Microbiol.">
        <title>The Global Catalogue of Microorganisms (GCM) 10K type strain sequencing project: providing services to taxonomists for standard genome sequencing and annotation.</title>
        <authorList>
            <consortium name="The Broad Institute Genomics Platform"/>
            <consortium name="The Broad Institute Genome Sequencing Center for Infectious Disease"/>
            <person name="Wu L."/>
            <person name="Ma J."/>
        </authorList>
    </citation>
    <scope>NUCLEOTIDE SEQUENCE [LARGE SCALE GENOMIC DNA]</scope>
    <source>
        <strain evidence="6">CGMCC 4.7177</strain>
    </source>
</reference>
<dbReference type="GO" id="GO:0016787">
    <property type="term" value="F:hydrolase activity"/>
    <property type="evidence" value="ECO:0007669"/>
    <property type="project" value="UniProtKB-KW"/>
</dbReference>
<dbReference type="Pfam" id="PF01420">
    <property type="entry name" value="Methylase_S"/>
    <property type="match status" value="1"/>
</dbReference>
<dbReference type="PANTHER" id="PTHR30408">
    <property type="entry name" value="TYPE-1 RESTRICTION ENZYME ECOKI SPECIFICITY PROTEIN"/>
    <property type="match status" value="1"/>
</dbReference>
<dbReference type="PANTHER" id="PTHR30408:SF13">
    <property type="entry name" value="TYPE I RESTRICTION ENZYME HINDI SPECIFICITY SUBUNIT"/>
    <property type="match status" value="1"/>
</dbReference>
<comment type="caution">
    <text evidence="5">The sequence shown here is derived from an EMBL/GenBank/DDBJ whole genome shotgun (WGS) entry which is preliminary data.</text>
</comment>
<accession>A0ABV9AQC5</accession>
<dbReference type="GO" id="GO:0004519">
    <property type="term" value="F:endonuclease activity"/>
    <property type="evidence" value="ECO:0007669"/>
    <property type="project" value="UniProtKB-KW"/>
</dbReference>